<feature type="domain" description="Glycosyltransferase 2-like" evidence="5">
    <location>
        <begin position="25"/>
        <end position="185"/>
    </location>
</feature>
<evidence type="ECO:0000256" key="3">
    <source>
        <dbReference type="ARBA" id="ARBA00022676"/>
    </source>
</evidence>
<comment type="similarity">
    <text evidence="1">Belongs to the glycosyltransferase 2 family.</text>
</comment>
<dbReference type="PANTHER" id="PTHR43685">
    <property type="entry name" value="GLYCOSYLTRANSFERASE"/>
    <property type="match status" value="1"/>
</dbReference>
<dbReference type="SUPFAM" id="SSF53448">
    <property type="entry name" value="Nucleotide-diphospho-sugar transferases"/>
    <property type="match status" value="1"/>
</dbReference>
<dbReference type="InterPro" id="IPR029044">
    <property type="entry name" value="Nucleotide-diphossugar_trans"/>
</dbReference>
<evidence type="ECO:0000256" key="2">
    <source>
        <dbReference type="ARBA" id="ARBA00022519"/>
    </source>
</evidence>
<accession>A0ABY5EIH8</accession>
<sequence>MDTKPNSLTGLAAIDPRPSPKNVAVLMCTYNGQRFLAEQLESIERQSHESWVVAVSDDGSTDNTLEIIESFRERWGHEKIIAFQGPKRGFATNFLTLACKQSLHADFFAWADQDDIWLENKLETAVSWLQTIPSETPALYCGRTQGVDTHGHPLECSPLFKRPPAFANALVQSLAGGNTMVFNEAARQLMANAGENMDIVSHDWWAYLLITGAGGKVSYDPMPSVLYRQHEDNLVGSNSGWKARLLRLRMMLKGRFSAWNEQNLHCLSSVGNLLTPENQRTLESFKFARKSNLVGRLLGLHRAGVYRQTTPGNIGLFFAAIMKGI</sequence>
<reference evidence="6" key="1">
    <citation type="submission" date="2022-07" db="EMBL/GenBank/DDBJ databases">
        <title>Pseudomonas nunamit sp. nov. an antifungal species isolated from Greenland.</title>
        <authorList>
            <person name="Ntana F."/>
            <person name="Hennessy R.C."/>
            <person name="Zervas A."/>
            <person name="Stougaard P."/>
        </authorList>
    </citation>
    <scope>NUCLEOTIDE SEQUENCE</scope>
    <source>
        <strain evidence="6">In5</strain>
    </source>
</reference>
<dbReference type="Proteomes" id="UP001059607">
    <property type="component" value="Chromosome"/>
</dbReference>
<dbReference type="PANTHER" id="PTHR43685:SF5">
    <property type="entry name" value="GLYCOSYLTRANSFERASE EPSE-RELATED"/>
    <property type="match status" value="1"/>
</dbReference>
<dbReference type="RefSeq" id="WP_254744553.1">
    <property type="nucleotide sequence ID" value="NZ_CP101125.1"/>
</dbReference>
<evidence type="ECO:0000313" key="7">
    <source>
        <dbReference type="Proteomes" id="UP001059607"/>
    </source>
</evidence>
<organism evidence="6 7">
    <name type="scientific">Pseudomonas nunensis</name>
    <dbReference type="NCBI Taxonomy" id="2961896"/>
    <lineage>
        <taxon>Bacteria</taxon>
        <taxon>Pseudomonadati</taxon>
        <taxon>Pseudomonadota</taxon>
        <taxon>Gammaproteobacteria</taxon>
        <taxon>Pseudomonadales</taxon>
        <taxon>Pseudomonadaceae</taxon>
        <taxon>Pseudomonas</taxon>
    </lineage>
</organism>
<evidence type="ECO:0000313" key="6">
    <source>
        <dbReference type="EMBL" id="UTO15546.1"/>
    </source>
</evidence>
<gene>
    <name evidence="6" type="ORF">NK667_04055</name>
</gene>
<keyword evidence="2" id="KW-0997">Cell inner membrane</keyword>
<keyword evidence="2" id="KW-0472">Membrane</keyword>
<dbReference type="Pfam" id="PF00535">
    <property type="entry name" value="Glycos_transf_2"/>
    <property type="match status" value="1"/>
</dbReference>
<dbReference type="InterPro" id="IPR001173">
    <property type="entry name" value="Glyco_trans_2-like"/>
</dbReference>
<evidence type="ECO:0000256" key="1">
    <source>
        <dbReference type="ARBA" id="ARBA00006739"/>
    </source>
</evidence>
<dbReference type="Gene3D" id="3.90.550.10">
    <property type="entry name" value="Spore Coat Polysaccharide Biosynthesis Protein SpsA, Chain A"/>
    <property type="match status" value="1"/>
</dbReference>
<keyword evidence="7" id="KW-1185">Reference proteome</keyword>
<dbReference type="InterPro" id="IPR050834">
    <property type="entry name" value="Glycosyltransf_2"/>
</dbReference>
<keyword evidence="2" id="KW-1003">Cell membrane</keyword>
<evidence type="ECO:0000256" key="4">
    <source>
        <dbReference type="ARBA" id="ARBA00022679"/>
    </source>
</evidence>
<proteinExistence type="inferred from homology"/>
<dbReference type="EMBL" id="CP101125">
    <property type="protein sequence ID" value="UTO15546.1"/>
    <property type="molecule type" value="Genomic_DNA"/>
</dbReference>
<keyword evidence="3" id="KW-0328">Glycosyltransferase</keyword>
<keyword evidence="4" id="KW-0808">Transferase</keyword>
<dbReference type="CDD" id="cd04196">
    <property type="entry name" value="GT_2_like_d"/>
    <property type="match status" value="1"/>
</dbReference>
<protein>
    <submittedName>
        <fullName evidence="6">Glycosyltransferase family 2 protein</fullName>
    </submittedName>
</protein>
<evidence type="ECO:0000259" key="5">
    <source>
        <dbReference type="Pfam" id="PF00535"/>
    </source>
</evidence>
<name>A0ABY5EIH8_9PSED</name>